<proteinExistence type="predicted"/>
<comment type="caution">
    <text evidence="2">The sequence shown here is derived from an EMBL/GenBank/DDBJ whole genome shotgun (WGS) entry which is preliminary data.</text>
</comment>
<name>A0A4Z2HWR5_9TELE</name>
<keyword evidence="3" id="KW-1185">Reference proteome</keyword>
<gene>
    <name evidence="2" type="ORF">EYF80_020424</name>
</gene>
<evidence type="ECO:0000313" key="3">
    <source>
        <dbReference type="Proteomes" id="UP000314294"/>
    </source>
</evidence>
<evidence type="ECO:0000256" key="1">
    <source>
        <dbReference type="SAM" id="MobiDB-lite"/>
    </source>
</evidence>
<protein>
    <submittedName>
        <fullName evidence="2">Uncharacterized protein</fullName>
    </submittedName>
</protein>
<dbReference type="Proteomes" id="UP000314294">
    <property type="component" value="Unassembled WGS sequence"/>
</dbReference>
<dbReference type="EMBL" id="SRLO01000176">
    <property type="protein sequence ID" value="TNN69423.1"/>
    <property type="molecule type" value="Genomic_DNA"/>
</dbReference>
<dbReference type="AlphaFoldDB" id="A0A4Z2HWR5"/>
<evidence type="ECO:0000313" key="2">
    <source>
        <dbReference type="EMBL" id="TNN69423.1"/>
    </source>
</evidence>
<feature type="compositionally biased region" description="Basic and acidic residues" evidence="1">
    <location>
        <begin position="135"/>
        <end position="144"/>
    </location>
</feature>
<accession>A0A4Z2HWR5</accession>
<reference evidence="2 3" key="1">
    <citation type="submission" date="2019-03" db="EMBL/GenBank/DDBJ databases">
        <title>First draft genome of Liparis tanakae, snailfish: a comprehensive survey of snailfish specific genes.</title>
        <authorList>
            <person name="Kim W."/>
            <person name="Song I."/>
            <person name="Jeong J.-H."/>
            <person name="Kim D."/>
            <person name="Kim S."/>
            <person name="Ryu S."/>
            <person name="Song J.Y."/>
            <person name="Lee S.K."/>
        </authorList>
    </citation>
    <scope>NUCLEOTIDE SEQUENCE [LARGE SCALE GENOMIC DNA]</scope>
    <source>
        <tissue evidence="2">Muscle</tissue>
    </source>
</reference>
<feature type="region of interest" description="Disordered" evidence="1">
    <location>
        <begin position="119"/>
        <end position="203"/>
    </location>
</feature>
<sequence>MILQKEKEILVTYLLMELTLGTLSLSHTLSARSRSRISQANMGYAAEVSLSKKPPLHAARPDPGARSDSLGCERRISPAGINWSLTFVRICFPHTCWISMVKLEDCRGPGAVQLGGFKKKATRTPRLSRPPHWSTGEKKWRQNWESETGSLPMGTGHRTGFALASPKTRGGKRQRWSSFPQPLVHTESPQPAGETDSNFHPKM</sequence>
<organism evidence="2 3">
    <name type="scientific">Liparis tanakae</name>
    <name type="common">Tanaka's snailfish</name>
    <dbReference type="NCBI Taxonomy" id="230148"/>
    <lineage>
        <taxon>Eukaryota</taxon>
        <taxon>Metazoa</taxon>
        <taxon>Chordata</taxon>
        <taxon>Craniata</taxon>
        <taxon>Vertebrata</taxon>
        <taxon>Euteleostomi</taxon>
        <taxon>Actinopterygii</taxon>
        <taxon>Neopterygii</taxon>
        <taxon>Teleostei</taxon>
        <taxon>Neoteleostei</taxon>
        <taxon>Acanthomorphata</taxon>
        <taxon>Eupercaria</taxon>
        <taxon>Perciformes</taxon>
        <taxon>Cottioidei</taxon>
        <taxon>Cottales</taxon>
        <taxon>Liparidae</taxon>
        <taxon>Liparis</taxon>
    </lineage>
</organism>